<comment type="caution">
    <text evidence="9">The sequence shown here is derived from an EMBL/GenBank/DDBJ whole genome shotgun (WGS) entry which is preliminary data.</text>
</comment>
<reference evidence="9 10" key="1">
    <citation type="submission" date="2020-08" db="EMBL/GenBank/DDBJ databases">
        <title>Genomic Encyclopedia of Type Strains, Phase IV (KMG-IV): sequencing the most valuable type-strain genomes for metagenomic binning, comparative biology and taxonomic classification.</title>
        <authorList>
            <person name="Goeker M."/>
        </authorList>
    </citation>
    <scope>NUCLEOTIDE SEQUENCE [LARGE SCALE GENOMIC DNA]</scope>
    <source>
        <strain evidence="9 10">DSM 24696</strain>
    </source>
</reference>
<feature type="transmembrane region" description="Helical" evidence="8">
    <location>
        <begin position="68"/>
        <end position="88"/>
    </location>
</feature>
<dbReference type="PANTHER" id="PTHR34979">
    <property type="entry name" value="INNER MEMBRANE PROTEIN YGAZ"/>
    <property type="match status" value="1"/>
</dbReference>
<feature type="transmembrane region" description="Helical" evidence="8">
    <location>
        <begin position="210"/>
        <end position="227"/>
    </location>
</feature>
<evidence type="ECO:0000256" key="2">
    <source>
        <dbReference type="ARBA" id="ARBA00010735"/>
    </source>
</evidence>
<dbReference type="AlphaFoldDB" id="A0A840QSS8"/>
<evidence type="ECO:0000256" key="3">
    <source>
        <dbReference type="ARBA" id="ARBA00022448"/>
    </source>
</evidence>
<sequence>MEESISNKNDFREGLLSGIPIAIGYAPVAIAFGLLAKATGLLLSETIAMSMFVFAGAAQYMALSMISLGAGTVEIITATFIVNIRHLLMSASLNERVESDHPLIKACYAFGITDEVFAVASARTDTPIRSMYVLGVGLVAYGSWVINSGVGYVAGALIPETVEESMGMALYALFIALLIPAVRQKGRIVISLAILGGAFHWLFSLFTTSGWALLLGALSAIAVMELTEMSTKRGGTS</sequence>
<dbReference type="Proteomes" id="UP000551878">
    <property type="component" value="Unassembled WGS sequence"/>
</dbReference>
<evidence type="ECO:0000256" key="7">
    <source>
        <dbReference type="ARBA" id="ARBA00023136"/>
    </source>
</evidence>
<evidence type="ECO:0000313" key="10">
    <source>
        <dbReference type="Proteomes" id="UP000551878"/>
    </source>
</evidence>
<feature type="transmembrane region" description="Helical" evidence="8">
    <location>
        <begin position="165"/>
        <end position="181"/>
    </location>
</feature>
<feature type="transmembrane region" description="Helical" evidence="8">
    <location>
        <begin position="131"/>
        <end position="153"/>
    </location>
</feature>
<accession>A0A840QSS8</accession>
<evidence type="ECO:0000313" key="9">
    <source>
        <dbReference type="EMBL" id="MBB5174327.1"/>
    </source>
</evidence>
<gene>
    <name evidence="9" type="ORF">HNQ41_002542</name>
</gene>
<keyword evidence="3" id="KW-0813">Transport</keyword>
<proteinExistence type="inferred from homology"/>
<organism evidence="9 10">
    <name type="scientific">Texcoconibacillus texcoconensis</name>
    <dbReference type="NCBI Taxonomy" id="1095777"/>
    <lineage>
        <taxon>Bacteria</taxon>
        <taxon>Bacillati</taxon>
        <taxon>Bacillota</taxon>
        <taxon>Bacilli</taxon>
        <taxon>Bacillales</taxon>
        <taxon>Bacillaceae</taxon>
        <taxon>Texcoconibacillus</taxon>
    </lineage>
</organism>
<dbReference type="PANTHER" id="PTHR34979:SF1">
    <property type="entry name" value="INNER MEMBRANE PROTEIN YGAZ"/>
    <property type="match status" value="1"/>
</dbReference>
<evidence type="ECO:0000256" key="5">
    <source>
        <dbReference type="ARBA" id="ARBA00022692"/>
    </source>
</evidence>
<dbReference type="EMBL" id="JACHHB010000012">
    <property type="protein sequence ID" value="MBB5174327.1"/>
    <property type="molecule type" value="Genomic_DNA"/>
</dbReference>
<keyword evidence="7 8" id="KW-0472">Membrane</keyword>
<protein>
    <submittedName>
        <fullName evidence="9">4-azaleucine resistance transporter AzlC</fullName>
    </submittedName>
</protein>
<name>A0A840QSS8_9BACI</name>
<dbReference type="Pfam" id="PF03591">
    <property type="entry name" value="AzlC"/>
    <property type="match status" value="1"/>
</dbReference>
<evidence type="ECO:0000256" key="1">
    <source>
        <dbReference type="ARBA" id="ARBA00004651"/>
    </source>
</evidence>
<evidence type="ECO:0000256" key="6">
    <source>
        <dbReference type="ARBA" id="ARBA00022989"/>
    </source>
</evidence>
<evidence type="ECO:0000256" key="4">
    <source>
        <dbReference type="ARBA" id="ARBA00022475"/>
    </source>
</evidence>
<keyword evidence="4" id="KW-1003">Cell membrane</keyword>
<keyword evidence="5 8" id="KW-0812">Transmembrane</keyword>
<keyword evidence="6 8" id="KW-1133">Transmembrane helix</keyword>
<comment type="similarity">
    <text evidence="2">Belongs to the AzlC family.</text>
</comment>
<feature type="transmembrane region" description="Helical" evidence="8">
    <location>
        <begin position="15"/>
        <end position="35"/>
    </location>
</feature>
<dbReference type="GO" id="GO:1903785">
    <property type="term" value="P:L-valine transmembrane transport"/>
    <property type="evidence" value="ECO:0007669"/>
    <property type="project" value="TreeGrafter"/>
</dbReference>
<dbReference type="InterPro" id="IPR011606">
    <property type="entry name" value="Brnchd-chn_aa_trnsp_permease"/>
</dbReference>
<keyword evidence="10" id="KW-1185">Reference proteome</keyword>
<evidence type="ECO:0000256" key="8">
    <source>
        <dbReference type="SAM" id="Phobius"/>
    </source>
</evidence>
<dbReference type="RefSeq" id="WP_184664755.1">
    <property type="nucleotide sequence ID" value="NZ_JACHHB010000012.1"/>
</dbReference>
<dbReference type="GO" id="GO:0005886">
    <property type="term" value="C:plasma membrane"/>
    <property type="evidence" value="ECO:0007669"/>
    <property type="project" value="UniProtKB-SubCell"/>
</dbReference>
<comment type="subcellular location">
    <subcellularLocation>
        <location evidence="1">Cell membrane</location>
        <topology evidence="1">Multi-pass membrane protein</topology>
    </subcellularLocation>
</comment>